<accession>A0A4Y2S7X0</accession>
<comment type="caution">
    <text evidence="2">The sequence shown here is derived from an EMBL/GenBank/DDBJ whole genome shotgun (WGS) entry which is preliminary data.</text>
</comment>
<dbReference type="Proteomes" id="UP000499080">
    <property type="component" value="Unassembled WGS sequence"/>
</dbReference>
<dbReference type="AlphaFoldDB" id="A0A4Y2S7X0"/>
<name>A0A4Y2S7X0_ARAVE</name>
<dbReference type="EMBL" id="BGPR01020204">
    <property type="protein sequence ID" value="GBN84051.1"/>
    <property type="molecule type" value="Genomic_DNA"/>
</dbReference>
<proteinExistence type="predicted"/>
<protein>
    <submittedName>
        <fullName evidence="2">Uncharacterized protein</fullName>
    </submittedName>
</protein>
<keyword evidence="4" id="KW-1185">Reference proteome</keyword>
<reference evidence="2 4" key="1">
    <citation type="journal article" date="2019" name="Sci. Rep.">
        <title>Orb-weaving spider Araneus ventricosus genome elucidates the spidroin gene catalogue.</title>
        <authorList>
            <person name="Kono N."/>
            <person name="Nakamura H."/>
            <person name="Ohtoshi R."/>
            <person name="Moran D.A.P."/>
            <person name="Shinohara A."/>
            <person name="Yoshida Y."/>
            <person name="Fujiwara M."/>
            <person name="Mori M."/>
            <person name="Tomita M."/>
            <person name="Arakawa K."/>
        </authorList>
    </citation>
    <scope>NUCLEOTIDE SEQUENCE [LARGE SCALE GENOMIC DNA]</scope>
</reference>
<evidence type="ECO:0000313" key="2">
    <source>
        <dbReference type="EMBL" id="GBN84051.1"/>
    </source>
</evidence>
<feature type="region of interest" description="Disordered" evidence="1">
    <location>
        <begin position="19"/>
        <end position="47"/>
    </location>
</feature>
<feature type="compositionally biased region" description="Acidic residues" evidence="1">
    <location>
        <begin position="37"/>
        <end position="47"/>
    </location>
</feature>
<dbReference type="EMBL" id="BGPR01020249">
    <property type="protein sequence ID" value="GBN84175.1"/>
    <property type="molecule type" value="Genomic_DNA"/>
</dbReference>
<gene>
    <name evidence="2" type="ORF">AVEN_142202_1</name>
    <name evidence="3" type="ORF">AVEN_199424_1</name>
</gene>
<evidence type="ECO:0000313" key="4">
    <source>
        <dbReference type="Proteomes" id="UP000499080"/>
    </source>
</evidence>
<sequence>MAPRIFKKIGRRLRKLYGMKVSHEDSQDPAYGVSDEYATESPEDSPQ</sequence>
<organism evidence="2 4">
    <name type="scientific">Araneus ventricosus</name>
    <name type="common">Orbweaver spider</name>
    <name type="synonym">Epeira ventricosa</name>
    <dbReference type="NCBI Taxonomy" id="182803"/>
    <lineage>
        <taxon>Eukaryota</taxon>
        <taxon>Metazoa</taxon>
        <taxon>Ecdysozoa</taxon>
        <taxon>Arthropoda</taxon>
        <taxon>Chelicerata</taxon>
        <taxon>Arachnida</taxon>
        <taxon>Araneae</taxon>
        <taxon>Araneomorphae</taxon>
        <taxon>Entelegynae</taxon>
        <taxon>Araneoidea</taxon>
        <taxon>Araneidae</taxon>
        <taxon>Araneus</taxon>
    </lineage>
</organism>
<evidence type="ECO:0000256" key="1">
    <source>
        <dbReference type="SAM" id="MobiDB-lite"/>
    </source>
</evidence>
<feature type="non-terminal residue" evidence="2">
    <location>
        <position position="47"/>
    </location>
</feature>
<evidence type="ECO:0000313" key="3">
    <source>
        <dbReference type="EMBL" id="GBN84175.1"/>
    </source>
</evidence>